<keyword evidence="3 6" id="KW-0812">Transmembrane</keyword>
<proteinExistence type="predicted"/>
<keyword evidence="8" id="KW-1185">Reference proteome</keyword>
<keyword evidence="4 6" id="KW-1133">Transmembrane helix</keyword>
<evidence type="ECO:0000256" key="5">
    <source>
        <dbReference type="ARBA" id="ARBA00023136"/>
    </source>
</evidence>
<feature type="transmembrane region" description="Helical" evidence="6">
    <location>
        <begin position="26"/>
        <end position="50"/>
    </location>
</feature>
<gene>
    <name evidence="7" type="ORF">SAMN05660297_03579</name>
</gene>
<evidence type="ECO:0000256" key="2">
    <source>
        <dbReference type="ARBA" id="ARBA00022475"/>
    </source>
</evidence>
<comment type="subcellular location">
    <subcellularLocation>
        <location evidence="1">Cell membrane</location>
    </subcellularLocation>
</comment>
<evidence type="ECO:0000313" key="7">
    <source>
        <dbReference type="EMBL" id="SET81046.1"/>
    </source>
</evidence>
<name>A0A1I0HB86_9FIRM</name>
<evidence type="ECO:0000256" key="3">
    <source>
        <dbReference type="ARBA" id="ARBA00022692"/>
    </source>
</evidence>
<sequence>MSLMERMKVASDLQNMSMGEKMLGSIQVAIFGIAIVFLALLLLFVIITVLEKVLHGAEDKNKASVAKKAEVSAGPVKVEEAQEEEEVDDTQLVAVITAAIAASLHTSTHNIVVRNIIRVPDTTPAWNKLGRMQQVNRIE</sequence>
<dbReference type="OrthoDB" id="1954652at2"/>
<evidence type="ECO:0000256" key="1">
    <source>
        <dbReference type="ARBA" id="ARBA00004236"/>
    </source>
</evidence>
<dbReference type="EMBL" id="FOHU01000038">
    <property type="protein sequence ID" value="SET81046.1"/>
    <property type="molecule type" value="Genomic_DNA"/>
</dbReference>
<dbReference type="Proteomes" id="UP000199568">
    <property type="component" value="Unassembled WGS sequence"/>
</dbReference>
<dbReference type="AlphaFoldDB" id="A0A1I0HB86"/>
<dbReference type="GO" id="GO:0015081">
    <property type="term" value="F:sodium ion transmembrane transporter activity"/>
    <property type="evidence" value="ECO:0007669"/>
    <property type="project" value="InterPro"/>
</dbReference>
<organism evidence="7 8">
    <name type="scientific">Natronincola peptidivorans</name>
    <dbReference type="NCBI Taxonomy" id="426128"/>
    <lineage>
        <taxon>Bacteria</taxon>
        <taxon>Bacillati</taxon>
        <taxon>Bacillota</taxon>
        <taxon>Clostridia</taxon>
        <taxon>Peptostreptococcales</taxon>
        <taxon>Natronincolaceae</taxon>
        <taxon>Natronincola</taxon>
    </lineage>
</organism>
<keyword evidence="5 6" id="KW-0472">Membrane</keyword>
<accession>A0A1I0HB86</accession>
<dbReference type="InterPro" id="IPR005899">
    <property type="entry name" value="Na_pump_deCOase"/>
</dbReference>
<protein>
    <submittedName>
        <fullName evidence="7">Sodium pump decarboxylases, gamma subunit</fullName>
    </submittedName>
</protein>
<evidence type="ECO:0000256" key="6">
    <source>
        <dbReference type="SAM" id="Phobius"/>
    </source>
</evidence>
<dbReference type="STRING" id="426128.SAMN05660297_03579"/>
<dbReference type="GO" id="GO:0005886">
    <property type="term" value="C:plasma membrane"/>
    <property type="evidence" value="ECO:0007669"/>
    <property type="project" value="UniProtKB-SubCell"/>
</dbReference>
<dbReference type="RefSeq" id="WP_090447012.1">
    <property type="nucleotide sequence ID" value="NZ_FOHU01000038.1"/>
</dbReference>
<dbReference type="Pfam" id="PF04277">
    <property type="entry name" value="OAD_gamma"/>
    <property type="match status" value="1"/>
</dbReference>
<keyword evidence="2" id="KW-1003">Cell membrane</keyword>
<reference evidence="7 8" key="1">
    <citation type="submission" date="2016-10" db="EMBL/GenBank/DDBJ databases">
        <authorList>
            <person name="de Groot N.N."/>
        </authorList>
    </citation>
    <scope>NUCLEOTIDE SEQUENCE [LARGE SCALE GENOMIC DNA]</scope>
    <source>
        <strain evidence="7 8">DSM 18979</strain>
    </source>
</reference>
<dbReference type="GO" id="GO:0036376">
    <property type="term" value="P:sodium ion export across plasma membrane"/>
    <property type="evidence" value="ECO:0007669"/>
    <property type="project" value="InterPro"/>
</dbReference>
<evidence type="ECO:0000313" key="8">
    <source>
        <dbReference type="Proteomes" id="UP000199568"/>
    </source>
</evidence>
<dbReference type="NCBIfam" id="TIGR01195">
    <property type="entry name" value="oadG_fam"/>
    <property type="match status" value="1"/>
</dbReference>
<evidence type="ECO:0000256" key="4">
    <source>
        <dbReference type="ARBA" id="ARBA00022989"/>
    </source>
</evidence>